<proteinExistence type="predicted"/>
<dbReference type="InterPro" id="IPR013087">
    <property type="entry name" value="Znf_C2H2_type"/>
</dbReference>
<comment type="caution">
    <text evidence="10">The sequence shown here is derived from an EMBL/GenBank/DDBJ whole genome shotgun (WGS) entry which is preliminary data.</text>
</comment>
<dbReference type="HOGENOM" id="CLU_006466_0_0_1"/>
<dbReference type="AlphaFoldDB" id="G1XSR8"/>
<feature type="compositionally biased region" description="Acidic residues" evidence="8">
    <location>
        <begin position="26"/>
        <end position="35"/>
    </location>
</feature>
<dbReference type="RefSeq" id="XP_011127920.1">
    <property type="nucleotide sequence ID" value="XM_011129618.1"/>
</dbReference>
<dbReference type="OrthoDB" id="427030at2759"/>
<keyword evidence="3" id="KW-0677">Repeat</keyword>
<dbReference type="PANTHER" id="PTHR40626">
    <property type="entry name" value="MIP31509P"/>
    <property type="match status" value="1"/>
</dbReference>
<dbReference type="GO" id="GO:0006351">
    <property type="term" value="P:DNA-templated transcription"/>
    <property type="evidence" value="ECO:0007669"/>
    <property type="project" value="InterPro"/>
</dbReference>
<evidence type="ECO:0000256" key="1">
    <source>
        <dbReference type="ARBA" id="ARBA00004123"/>
    </source>
</evidence>
<dbReference type="PROSITE" id="PS00028">
    <property type="entry name" value="ZINC_FINGER_C2H2_1"/>
    <property type="match status" value="1"/>
</dbReference>
<dbReference type="Proteomes" id="UP000008784">
    <property type="component" value="Unassembled WGS sequence"/>
</dbReference>
<feature type="compositionally biased region" description="Basic and acidic residues" evidence="8">
    <location>
        <begin position="13"/>
        <end position="25"/>
    </location>
</feature>
<evidence type="ECO:0000313" key="10">
    <source>
        <dbReference type="EMBL" id="EGX43680.1"/>
    </source>
</evidence>
<keyword evidence="11" id="KW-1185">Reference proteome</keyword>
<evidence type="ECO:0000256" key="7">
    <source>
        <dbReference type="PROSITE-ProRule" id="PRU00042"/>
    </source>
</evidence>
<dbReference type="GeneID" id="22898842"/>
<dbReference type="SMART" id="SM00355">
    <property type="entry name" value="ZnF_C2H2"/>
    <property type="match status" value="2"/>
</dbReference>
<dbReference type="PROSITE" id="PS50157">
    <property type="entry name" value="ZINC_FINGER_C2H2_2"/>
    <property type="match status" value="2"/>
</dbReference>
<dbReference type="InterPro" id="IPR051059">
    <property type="entry name" value="VerF-like"/>
</dbReference>
<feature type="compositionally biased region" description="Basic and acidic residues" evidence="8">
    <location>
        <begin position="271"/>
        <end position="280"/>
    </location>
</feature>
<organism evidence="10 11">
    <name type="scientific">Arthrobotrys oligospora (strain ATCC 24927 / CBS 115.81 / DSM 1491)</name>
    <name type="common">Nematode-trapping fungus</name>
    <name type="synonym">Didymozoophaga oligospora</name>
    <dbReference type="NCBI Taxonomy" id="756982"/>
    <lineage>
        <taxon>Eukaryota</taxon>
        <taxon>Fungi</taxon>
        <taxon>Dikarya</taxon>
        <taxon>Ascomycota</taxon>
        <taxon>Pezizomycotina</taxon>
        <taxon>Orbiliomycetes</taxon>
        <taxon>Orbiliales</taxon>
        <taxon>Orbiliaceae</taxon>
        <taxon>Orbilia</taxon>
        <taxon>Orbilia oligospora</taxon>
    </lineage>
</organism>
<feature type="region of interest" description="Disordered" evidence="8">
    <location>
        <begin position="215"/>
        <end position="282"/>
    </location>
</feature>
<keyword evidence="6" id="KW-0539">Nucleus</keyword>
<evidence type="ECO:0000313" key="11">
    <source>
        <dbReference type="Proteomes" id="UP000008784"/>
    </source>
</evidence>
<name>G1XSR8_ARTOA</name>
<feature type="domain" description="C2H2-type" evidence="9">
    <location>
        <begin position="72"/>
        <end position="93"/>
    </location>
</feature>
<gene>
    <name evidence="10" type="ORF">AOL_s00215g416</name>
</gene>
<feature type="region of interest" description="Disordered" evidence="8">
    <location>
        <begin position="709"/>
        <end position="734"/>
    </location>
</feature>
<dbReference type="EMBL" id="ADOT01000316">
    <property type="protein sequence ID" value="EGX43680.1"/>
    <property type="molecule type" value="Genomic_DNA"/>
</dbReference>
<dbReference type="eggNOG" id="KOG1721">
    <property type="taxonomic scope" value="Eukaryota"/>
</dbReference>
<dbReference type="Pfam" id="PF04082">
    <property type="entry name" value="Fungal_trans"/>
    <property type="match status" value="1"/>
</dbReference>
<feature type="compositionally biased region" description="Low complexity" evidence="8">
    <location>
        <begin position="217"/>
        <end position="228"/>
    </location>
</feature>
<keyword evidence="4 7" id="KW-0863">Zinc-finger</keyword>
<feature type="region of interest" description="Disordered" evidence="8">
    <location>
        <begin position="1"/>
        <end position="70"/>
    </location>
</feature>
<evidence type="ECO:0000256" key="6">
    <source>
        <dbReference type="ARBA" id="ARBA00023242"/>
    </source>
</evidence>
<evidence type="ECO:0000256" key="3">
    <source>
        <dbReference type="ARBA" id="ARBA00022737"/>
    </source>
</evidence>
<dbReference type="GO" id="GO:0000785">
    <property type="term" value="C:chromatin"/>
    <property type="evidence" value="ECO:0007669"/>
    <property type="project" value="TreeGrafter"/>
</dbReference>
<evidence type="ECO:0000259" key="9">
    <source>
        <dbReference type="PROSITE" id="PS50157"/>
    </source>
</evidence>
<protein>
    <recommendedName>
        <fullName evidence="9">C2H2-type domain-containing protein</fullName>
    </recommendedName>
</protein>
<feature type="compositionally biased region" description="Polar residues" evidence="8">
    <location>
        <begin position="161"/>
        <end position="176"/>
    </location>
</feature>
<comment type="subcellular location">
    <subcellularLocation>
        <location evidence="1">Nucleus</location>
    </subcellularLocation>
</comment>
<dbReference type="GO" id="GO:0000981">
    <property type="term" value="F:DNA-binding transcription factor activity, RNA polymerase II-specific"/>
    <property type="evidence" value="ECO:0007669"/>
    <property type="project" value="InterPro"/>
</dbReference>
<dbReference type="CDD" id="cd12148">
    <property type="entry name" value="fungal_TF_MHR"/>
    <property type="match status" value="1"/>
</dbReference>
<feature type="region of interest" description="Disordered" evidence="8">
    <location>
        <begin position="157"/>
        <end position="184"/>
    </location>
</feature>
<dbReference type="Gene3D" id="3.30.160.60">
    <property type="entry name" value="Classic Zinc Finger"/>
    <property type="match status" value="2"/>
</dbReference>
<dbReference type="OMA" id="LNHNPKQ"/>
<evidence type="ECO:0000256" key="8">
    <source>
        <dbReference type="SAM" id="MobiDB-lite"/>
    </source>
</evidence>
<dbReference type="GO" id="GO:0008270">
    <property type="term" value="F:zinc ion binding"/>
    <property type="evidence" value="ECO:0007669"/>
    <property type="project" value="UniProtKB-KW"/>
</dbReference>
<evidence type="ECO:0000256" key="2">
    <source>
        <dbReference type="ARBA" id="ARBA00022723"/>
    </source>
</evidence>
<dbReference type="STRING" id="756982.G1XSR8"/>
<reference evidence="10 11" key="1">
    <citation type="journal article" date="2011" name="PLoS Pathog.">
        <title>Genomic and proteomic analyses of the fungus Arthrobotrys oligospora provide insights into nematode-trap formation.</title>
        <authorList>
            <person name="Yang J."/>
            <person name="Wang L."/>
            <person name="Ji X."/>
            <person name="Feng Y."/>
            <person name="Li X."/>
            <person name="Zou C."/>
            <person name="Xu J."/>
            <person name="Ren Y."/>
            <person name="Mi Q."/>
            <person name="Wu J."/>
            <person name="Liu S."/>
            <person name="Liu Y."/>
            <person name="Huang X."/>
            <person name="Wang H."/>
            <person name="Niu X."/>
            <person name="Li J."/>
            <person name="Liang L."/>
            <person name="Luo Y."/>
            <person name="Ji K."/>
            <person name="Zhou W."/>
            <person name="Yu Z."/>
            <person name="Li G."/>
            <person name="Liu Y."/>
            <person name="Li L."/>
            <person name="Qiao M."/>
            <person name="Feng L."/>
            <person name="Zhang K.-Q."/>
        </authorList>
    </citation>
    <scope>NUCLEOTIDE SEQUENCE [LARGE SCALE GENOMIC DNA]</scope>
    <source>
        <strain evidence="11">ATCC 24927 / CBS 115.81 / DSM 1491</strain>
    </source>
</reference>
<sequence length="1128" mass="124552">MAVPQYQHAVPPPEERGREKDRDSDDNLVDGMGDDGSDKEMVDITAEAGDATAVSPLKRKRRRSRKGMDKKYECTHAGCGKSYSRAEHLYRHQLNRKFWFWSLLFLPSKRVKSAVSDLTNMIMHGAPDEPKQIYHCSYPDCTRSFVRQDLCLRHQERHTNRGSQLQRKDMMQNSNGPVIKQERKNSIFKASASPDTSGAIMKDEVPSPSLAVKTAISPSTMSGSSTSSKQADSKAKARKPVAHDTSNARMRNEQRPGGTVMSPTTANARRGSIDLSRKPDTGPQGQFAGMGVINNQPQATANNNYNRPKLQTNITAPNIVGLSIQSPYGPQTPHSANPYMPSPQQRQAQQCQTPTESTNSNYSSGHMLHNGYIPQNAFQPFSLPPPSYQTMAQAPANQNFGVTSPPASNNSADHNVGAATTAASSITQAVVDPTQFSVPVFGGDSYNRSPFMITDDFAAWLFEDSAFGFSQAGRSANLAASFLDGSNPFLSGLYLGDPAFPAQQNIYGTPYHHPMSVPSILAPPSPPQESLLSEHKRQDLVDVVSTYPDSSIPSHCTSHFATIANLVNGNGEDDDVFGLNTMQLYISLFWQHFHPQLPILHKPTFAADKTENILLLAIIAIGAACVDRITFPELSGAAADLSCVLAMNLRWQIFDHADFRPPAKLWIFQALILLETHEKMYSTRQLHERAHIHHATTLTLMRRGSSLQGRCALDSPPSIKDEKTGSSGHGSGASTPDEWWNHWIVSEATKRAAFAAFVLDSVHATMFGHSAVMVAHEMRLALPCDEALWTATSSAEVGRLKQALYNNGVKPTMFLEGLKRTLNGQTVRTNSFGRTIIMSGLLSVSWHMNQRDLQVNSLGVASALGGKDKWRGALTRAFDLWRSDFDKSLQSKMPAGERGTHDDANFYVPNHDDPEHDNIFESRTVLHHLAHMAMHVDIVDLQIYAGAKRLLGRSIGGNDSTLASKRMKDWANTARARDAVYYALQFLRQVLLPAVPTLPGEDSSSAATLYVARDDYLLNRPWVLYFATLVVWAYGVALDGPLLAPIYVPQTLQEKHRDMRSYLVRVGHRGSPDELSEIVDRNRNLGLLLVLQKMFGEMRWELLQEASKLLGQCIEISKGIIPPAKIKI</sequence>
<dbReference type="GO" id="GO:0005634">
    <property type="term" value="C:nucleus"/>
    <property type="evidence" value="ECO:0007669"/>
    <property type="project" value="UniProtKB-SubCell"/>
</dbReference>
<dbReference type="PANTHER" id="PTHR40626:SF11">
    <property type="entry name" value="ZINC FINGER PROTEIN YPR022C"/>
    <property type="match status" value="1"/>
</dbReference>
<keyword evidence="2" id="KW-0479">Metal-binding</keyword>
<dbReference type="InterPro" id="IPR007219">
    <property type="entry name" value="XnlR_reg_dom"/>
</dbReference>
<keyword evidence="5" id="KW-0862">Zinc</keyword>
<feature type="domain" description="C2H2-type" evidence="9">
    <location>
        <begin position="134"/>
        <end position="163"/>
    </location>
</feature>
<dbReference type="GO" id="GO:0000978">
    <property type="term" value="F:RNA polymerase II cis-regulatory region sequence-specific DNA binding"/>
    <property type="evidence" value="ECO:0007669"/>
    <property type="project" value="InterPro"/>
</dbReference>
<evidence type="ECO:0000256" key="4">
    <source>
        <dbReference type="ARBA" id="ARBA00022771"/>
    </source>
</evidence>
<accession>G1XSR8</accession>
<evidence type="ECO:0000256" key="5">
    <source>
        <dbReference type="ARBA" id="ARBA00022833"/>
    </source>
</evidence>
<dbReference type="InParanoid" id="G1XSR8"/>